<evidence type="ECO:0000256" key="6">
    <source>
        <dbReference type="SAM" id="Phobius"/>
    </source>
</evidence>
<feature type="transmembrane region" description="Helical" evidence="6">
    <location>
        <begin position="260"/>
        <end position="280"/>
    </location>
</feature>
<keyword evidence="9" id="KW-1185">Reference proteome</keyword>
<keyword evidence="3 6" id="KW-0812">Transmembrane</keyword>
<dbReference type="InterPro" id="IPR036259">
    <property type="entry name" value="MFS_trans_sf"/>
</dbReference>
<sequence length="421" mass="45948">MTPTTPFDRIGLPRHLAWGYLGILIFMMGDGVEQGWLSPYLLDRGMTIQQSASLFTVYGITIAVSSWFSGVLAEGYGPRKAMLMGILLYIIGTVGFVGLGMGSLNYPVMLLTYAVRGFGYPLFAYSFLVWITYRTPGHALGRAVGWFWFVFTGGLNVFGAYYSSWAIERIGYQNTLWSSIFWVSVGAFFALVLNKDQFVPSGHAAGKAKELLKGLTIMREEPKVLIGGIVRIINTTAQFAFPVFLPTYMAAHGLSTQEWLWIWGTIFTSNIIFNLIFGFVGDRLGWQNTIMWFGGVGCGISTLLFYYSPALFDGNFWLILIPGILWGGLLAGYVPLSALVPSLVREEKGAAMAILNLGAGLPVFIGPAIVGLFIGTIGSEGVAWTLAILYFVSAVLTRFITLPEPDHVATSESETVSSGLG</sequence>
<comment type="subcellular location">
    <subcellularLocation>
        <location evidence="1">Cell membrane</location>
        <topology evidence="1">Multi-pass membrane protein</topology>
    </subcellularLocation>
</comment>
<dbReference type="Proteomes" id="UP000002011">
    <property type="component" value="Chromosome"/>
</dbReference>
<dbReference type="Gene3D" id="1.20.1250.20">
    <property type="entry name" value="MFS general substrate transporter like domains"/>
    <property type="match status" value="2"/>
</dbReference>
<dbReference type="InterPro" id="IPR004748">
    <property type="entry name" value="Polyol_permease-like"/>
</dbReference>
<evidence type="ECO:0000259" key="7">
    <source>
        <dbReference type="PROSITE" id="PS50850"/>
    </source>
</evidence>
<feature type="domain" description="Major facilitator superfamily (MFS) profile" evidence="7">
    <location>
        <begin position="15"/>
        <end position="405"/>
    </location>
</feature>
<feature type="transmembrane region" description="Helical" evidence="6">
    <location>
        <begin position="352"/>
        <end position="375"/>
    </location>
</feature>
<dbReference type="EMBL" id="CP001619">
    <property type="protein sequence ID" value="ACT94343.1"/>
    <property type="molecule type" value="Genomic_DNA"/>
</dbReference>
<dbReference type="KEGG" id="dfe:Dfer_3129"/>
<feature type="transmembrane region" description="Helical" evidence="6">
    <location>
        <begin position="110"/>
        <end position="131"/>
    </location>
</feature>
<dbReference type="NCBIfam" id="TIGR00897">
    <property type="entry name" value="2A0118"/>
    <property type="match status" value="1"/>
</dbReference>
<protein>
    <submittedName>
        <fullName evidence="8">Major facilitator superfamily MFS_1</fullName>
    </submittedName>
</protein>
<dbReference type="PROSITE" id="PS50850">
    <property type="entry name" value="MFS"/>
    <property type="match status" value="1"/>
</dbReference>
<feature type="transmembrane region" description="Helical" evidence="6">
    <location>
        <begin position="12"/>
        <end position="32"/>
    </location>
</feature>
<evidence type="ECO:0000313" key="8">
    <source>
        <dbReference type="EMBL" id="ACT94343.1"/>
    </source>
</evidence>
<dbReference type="AlphaFoldDB" id="C6W6K3"/>
<feature type="transmembrane region" description="Helical" evidence="6">
    <location>
        <begin position="292"/>
        <end position="310"/>
    </location>
</feature>
<dbReference type="OrthoDB" id="3522477at2"/>
<feature type="transmembrane region" description="Helical" evidence="6">
    <location>
        <begin position="381"/>
        <end position="401"/>
    </location>
</feature>
<feature type="transmembrane region" description="Helical" evidence="6">
    <location>
        <begin position="224"/>
        <end position="248"/>
    </location>
</feature>
<dbReference type="Pfam" id="PF07690">
    <property type="entry name" value="MFS_1"/>
    <property type="match status" value="1"/>
</dbReference>
<feature type="transmembrane region" description="Helical" evidence="6">
    <location>
        <begin position="175"/>
        <end position="193"/>
    </location>
</feature>
<keyword evidence="2" id="KW-1003">Cell membrane</keyword>
<keyword evidence="4 6" id="KW-1133">Transmembrane helix</keyword>
<feature type="transmembrane region" description="Helical" evidence="6">
    <location>
        <begin position="143"/>
        <end position="163"/>
    </location>
</feature>
<dbReference type="eggNOG" id="COG2814">
    <property type="taxonomic scope" value="Bacteria"/>
</dbReference>
<dbReference type="InterPro" id="IPR050189">
    <property type="entry name" value="MFS_Efflux_Transporters"/>
</dbReference>
<evidence type="ECO:0000313" key="9">
    <source>
        <dbReference type="Proteomes" id="UP000002011"/>
    </source>
</evidence>
<feature type="transmembrane region" description="Helical" evidence="6">
    <location>
        <begin position="85"/>
        <end position="104"/>
    </location>
</feature>
<dbReference type="InterPro" id="IPR011701">
    <property type="entry name" value="MFS"/>
</dbReference>
<proteinExistence type="predicted"/>
<dbReference type="InterPro" id="IPR020846">
    <property type="entry name" value="MFS_dom"/>
</dbReference>
<evidence type="ECO:0000256" key="2">
    <source>
        <dbReference type="ARBA" id="ARBA00022475"/>
    </source>
</evidence>
<dbReference type="STRING" id="471854.Dfer_3129"/>
<dbReference type="HOGENOM" id="CLU_032461_0_0_10"/>
<reference evidence="8 9" key="1">
    <citation type="journal article" date="2009" name="Stand. Genomic Sci.">
        <title>Complete genome sequence of Dyadobacter fermentans type strain (NS114).</title>
        <authorList>
            <person name="Lang E."/>
            <person name="Lapidus A."/>
            <person name="Chertkov O."/>
            <person name="Brettin T."/>
            <person name="Detter J.C."/>
            <person name="Han C."/>
            <person name="Copeland A."/>
            <person name="Glavina Del Rio T."/>
            <person name="Nolan M."/>
            <person name="Chen F."/>
            <person name="Lucas S."/>
            <person name="Tice H."/>
            <person name="Cheng J.F."/>
            <person name="Land M."/>
            <person name="Hauser L."/>
            <person name="Chang Y.J."/>
            <person name="Jeffries C.D."/>
            <person name="Kopitz M."/>
            <person name="Bruce D."/>
            <person name="Goodwin L."/>
            <person name="Pitluck S."/>
            <person name="Ovchinnikova G."/>
            <person name="Pati A."/>
            <person name="Ivanova N."/>
            <person name="Mavrommatis K."/>
            <person name="Chen A."/>
            <person name="Palaniappan K."/>
            <person name="Chain P."/>
            <person name="Bristow J."/>
            <person name="Eisen J.A."/>
            <person name="Markowitz V."/>
            <person name="Hugenholtz P."/>
            <person name="Goker M."/>
            <person name="Rohde M."/>
            <person name="Kyrpides N.C."/>
            <person name="Klenk H.P."/>
        </authorList>
    </citation>
    <scope>NUCLEOTIDE SEQUENCE [LARGE SCALE GENOMIC DNA]</scope>
    <source>
        <strain evidence="9">ATCC 700827 / DSM 18053 / CIP 107007 / KCTC 52180 / NS114</strain>
    </source>
</reference>
<gene>
    <name evidence="8" type="ordered locus">Dfer_3129</name>
</gene>
<evidence type="ECO:0000256" key="4">
    <source>
        <dbReference type="ARBA" id="ARBA00022989"/>
    </source>
</evidence>
<dbReference type="SUPFAM" id="SSF103473">
    <property type="entry name" value="MFS general substrate transporter"/>
    <property type="match status" value="1"/>
</dbReference>
<dbReference type="CDD" id="cd17337">
    <property type="entry name" value="MFS_CsbX"/>
    <property type="match status" value="1"/>
</dbReference>
<name>C6W6K3_DYAFD</name>
<dbReference type="PANTHER" id="PTHR43124">
    <property type="entry name" value="PURINE EFFLUX PUMP PBUE"/>
    <property type="match status" value="1"/>
</dbReference>
<evidence type="ECO:0000256" key="3">
    <source>
        <dbReference type="ARBA" id="ARBA00022692"/>
    </source>
</evidence>
<dbReference type="GO" id="GO:0005886">
    <property type="term" value="C:plasma membrane"/>
    <property type="evidence" value="ECO:0007669"/>
    <property type="project" value="UniProtKB-SubCell"/>
</dbReference>
<dbReference type="GO" id="GO:0022857">
    <property type="term" value="F:transmembrane transporter activity"/>
    <property type="evidence" value="ECO:0007669"/>
    <property type="project" value="InterPro"/>
</dbReference>
<feature type="transmembrane region" description="Helical" evidence="6">
    <location>
        <begin position="316"/>
        <end position="340"/>
    </location>
</feature>
<evidence type="ECO:0000256" key="1">
    <source>
        <dbReference type="ARBA" id="ARBA00004651"/>
    </source>
</evidence>
<organism evidence="8 9">
    <name type="scientific">Dyadobacter fermentans (strain ATCC 700827 / DSM 18053 / CIP 107007 / KCTC 52180 / NS114)</name>
    <dbReference type="NCBI Taxonomy" id="471854"/>
    <lineage>
        <taxon>Bacteria</taxon>
        <taxon>Pseudomonadati</taxon>
        <taxon>Bacteroidota</taxon>
        <taxon>Cytophagia</taxon>
        <taxon>Cytophagales</taxon>
        <taxon>Spirosomataceae</taxon>
        <taxon>Dyadobacter</taxon>
    </lineage>
</organism>
<dbReference type="PANTHER" id="PTHR43124:SF3">
    <property type="entry name" value="CHLORAMPHENICOL EFFLUX PUMP RV0191"/>
    <property type="match status" value="1"/>
</dbReference>
<feature type="transmembrane region" description="Helical" evidence="6">
    <location>
        <begin position="52"/>
        <end position="73"/>
    </location>
</feature>
<evidence type="ECO:0000256" key="5">
    <source>
        <dbReference type="ARBA" id="ARBA00023136"/>
    </source>
</evidence>
<keyword evidence="5 6" id="KW-0472">Membrane</keyword>
<accession>C6W6K3</accession>
<dbReference type="RefSeq" id="WP_015812589.1">
    <property type="nucleotide sequence ID" value="NC_013037.1"/>
</dbReference>